<evidence type="ECO:0000256" key="9">
    <source>
        <dbReference type="ARBA" id="ARBA00023170"/>
    </source>
</evidence>
<dbReference type="FunFam" id="2.10.50.30:FF:000002">
    <property type="entry name" value="Vomeronasal 2 receptor, h1"/>
    <property type="match status" value="1"/>
</dbReference>
<feature type="signal peptide" evidence="13">
    <location>
        <begin position="1"/>
        <end position="42"/>
    </location>
</feature>
<dbReference type="CDD" id="cd15280">
    <property type="entry name" value="7tmC_V2R-like"/>
    <property type="match status" value="1"/>
</dbReference>
<dbReference type="Pfam" id="PF07562">
    <property type="entry name" value="NCD3G"/>
    <property type="match status" value="1"/>
</dbReference>
<evidence type="ECO:0000256" key="5">
    <source>
        <dbReference type="ARBA" id="ARBA00022729"/>
    </source>
</evidence>
<feature type="transmembrane region" description="Helical" evidence="12">
    <location>
        <begin position="638"/>
        <end position="664"/>
    </location>
</feature>
<protein>
    <recommendedName>
        <fullName evidence="14">G-protein coupled receptors family 3 profile domain-containing protein</fullName>
    </recommendedName>
</protein>
<dbReference type="PANTHER" id="PTHR24061:SF1">
    <property type="entry name" value="VOMERONASAL 2, RECEPTOR 2-RELATED"/>
    <property type="match status" value="1"/>
</dbReference>
<dbReference type="InterPro" id="IPR038550">
    <property type="entry name" value="GPCR_3_9-Cys_sf"/>
</dbReference>
<dbReference type="Gene3D" id="3.40.50.2300">
    <property type="match status" value="3"/>
</dbReference>
<dbReference type="GO" id="GO:0004930">
    <property type="term" value="F:G protein-coupled receptor activity"/>
    <property type="evidence" value="ECO:0007669"/>
    <property type="project" value="UniProtKB-KW"/>
</dbReference>
<evidence type="ECO:0000256" key="10">
    <source>
        <dbReference type="ARBA" id="ARBA00023180"/>
    </source>
</evidence>
<keyword evidence="8 12" id="KW-0472">Membrane</keyword>
<keyword evidence="10" id="KW-0325">Glycoprotein</keyword>
<feature type="domain" description="G-protein coupled receptors family 3 profile" evidence="14">
    <location>
        <begin position="639"/>
        <end position="894"/>
    </location>
</feature>
<comment type="subcellular location">
    <subcellularLocation>
        <location evidence="1">Cell membrane</location>
        <topology evidence="1">Multi-pass membrane protein</topology>
    </subcellularLocation>
</comment>
<feature type="transmembrane region" description="Helical" evidence="12">
    <location>
        <begin position="709"/>
        <end position="731"/>
    </location>
</feature>
<keyword evidence="7" id="KW-0297">G-protein coupled receptor</keyword>
<dbReference type="PROSITE" id="PS50259">
    <property type="entry name" value="G_PROTEIN_RECEP_F3_4"/>
    <property type="match status" value="1"/>
</dbReference>
<evidence type="ECO:0000256" key="4">
    <source>
        <dbReference type="ARBA" id="ARBA00022692"/>
    </source>
</evidence>
<dbReference type="CDD" id="cd06364">
    <property type="entry name" value="PBP1_CaSR"/>
    <property type="match status" value="1"/>
</dbReference>
<feature type="non-terminal residue" evidence="15">
    <location>
        <position position="1122"/>
    </location>
</feature>
<evidence type="ECO:0000259" key="14">
    <source>
        <dbReference type="PROSITE" id="PS50259"/>
    </source>
</evidence>
<dbReference type="InterPro" id="IPR001828">
    <property type="entry name" value="ANF_lig-bd_rcpt"/>
</dbReference>
<evidence type="ECO:0000256" key="13">
    <source>
        <dbReference type="SAM" id="SignalP"/>
    </source>
</evidence>
<dbReference type="PRINTS" id="PR00248">
    <property type="entry name" value="GPCRMGR"/>
</dbReference>
<dbReference type="Proteomes" id="UP001488838">
    <property type="component" value="Unassembled WGS sequence"/>
</dbReference>
<dbReference type="InterPro" id="IPR000068">
    <property type="entry name" value="GPCR_3_Ca_sens_rcpt-rel"/>
</dbReference>
<dbReference type="InterPro" id="IPR000337">
    <property type="entry name" value="GPCR_3"/>
</dbReference>
<feature type="transmembrane region" description="Helical" evidence="12">
    <location>
        <begin position="864"/>
        <end position="888"/>
    </location>
</feature>
<feature type="transmembrane region" description="Helical" evidence="12">
    <location>
        <begin position="802"/>
        <end position="820"/>
    </location>
</feature>
<accession>A0AAW0I7I3</accession>
<comment type="caution">
    <text evidence="15">The sequence shown here is derived from an EMBL/GenBank/DDBJ whole genome shotgun (WGS) entry which is preliminary data.</text>
</comment>
<keyword evidence="3" id="KW-1003">Cell membrane</keyword>
<dbReference type="PRINTS" id="PR00592">
    <property type="entry name" value="CASENSINGR"/>
</dbReference>
<evidence type="ECO:0000256" key="6">
    <source>
        <dbReference type="ARBA" id="ARBA00022989"/>
    </source>
</evidence>
<evidence type="ECO:0000313" key="15">
    <source>
        <dbReference type="EMBL" id="KAK7810134.1"/>
    </source>
</evidence>
<keyword evidence="5 13" id="KW-0732">Signal</keyword>
<dbReference type="InterPro" id="IPR017978">
    <property type="entry name" value="GPCR_3_C"/>
</dbReference>
<dbReference type="InterPro" id="IPR011500">
    <property type="entry name" value="GPCR_3_9-Cys_dom"/>
</dbReference>
<evidence type="ECO:0000256" key="3">
    <source>
        <dbReference type="ARBA" id="ARBA00022475"/>
    </source>
</evidence>
<dbReference type="PANTHER" id="PTHR24061">
    <property type="entry name" value="CALCIUM-SENSING RECEPTOR-RELATED"/>
    <property type="match status" value="1"/>
</dbReference>
<keyword evidence="6 12" id="KW-1133">Transmembrane helix</keyword>
<organism evidence="15 16">
    <name type="scientific">Myodes glareolus</name>
    <name type="common">Bank vole</name>
    <name type="synonym">Clethrionomys glareolus</name>
    <dbReference type="NCBI Taxonomy" id="447135"/>
    <lineage>
        <taxon>Eukaryota</taxon>
        <taxon>Metazoa</taxon>
        <taxon>Chordata</taxon>
        <taxon>Craniata</taxon>
        <taxon>Vertebrata</taxon>
        <taxon>Euteleostomi</taxon>
        <taxon>Mammalia</taxon>
        <taxon>Eutheria</taxon>
        <taxon>Euarchontoglires</taxon>
        <taxon>Glires</taxon>
        <taxon>Rodentia</taxon>
        <taxon>Myomorpha</taxon>
        <taxon>Muroidea</taxon>
        <taxon>Cricetidae</taxon>
        <taxon>Arvicolinae</taxon>
        <taxon>Myodes</taxon>
    </lineage>
</organism>
<dbReference type="FunFam" id="3.40.50.2300:FF:000016">
    <property type="entry name" value="Taste 1 receptor member 2"/>
    <property type="match status" value="1"/>
</dbReference>
<dbReference type="GO" id="GO:0005886">
    <property type="term" value="C:plasma membrane"/>
    <property type="evidence" value="ECO:0007669"/>
    <property type="project" value="UniProtKB-SubCell"/>
</dbReference>
<evidence type="ECO:0000256" key="2">
    <source>
        <dbReference type="ARBA" id="ARBA00007242"/>
    </source>
</evidence>
<keyword evidence="16" id="KW-1185">Reference proteome</keyword>
<feature type="non-terminal residue" evidence="15">
    <location>
        <position position="1"/>
    </location>
</feature>
<dbReference type="EMBL" id="JBBHLL010000203">
    <property type="protein sequence ID" value="KAK7810134.1"/>
    <property type="molecule type" value="Genomic_DNA"/>
</dbReference>
<keyword evidence="4 12" id="KW-0812">Transmembrane</keyword>
<evidence type="ECO:0000313" key="16">
    <source>
        <dbReference type="Proteomes" id="UP001488838"/>
    </source>
</evidence>
<dbReference type="AlphaFoldDB" id="A0AAW0I7I3"/>
<evidence type="ECO:0000256" key="12">
    <source>
        <dbReference type="SAM" id="Phobius"/>
    </source>
</evidence>
<feature type="transmembrane region" description="Helical" evidence="12">
    <location>
        <begin position="832"/>
        <end position="852"/>
    </location>
</feature>
<dbReference type="Pfam" id="PF00003">
    <property type="entry name" value="7tm_3"/>
    <property type="match status" value="1"/>
</dbReference>
<dbReference type="InterPro" id="IPR028082">
    <property type="entry name" value="Peripla_BP_I"/>
</dbReference>
<sequence length="1122" mass="126222">VPPSNMGDFNTRYPQTCRTKMVSRKRCLVLGLIAFLWVELHAQDENQSGSCRLLRRFNLSGYVETKNHTVVIGGLFPIHSRTIPVDDSDEEPVSAMCEGFNFRGFRWMKAMIHTIKEINERTDILPNHTLGYQIFDTCYSISKAMETSLAFLTGQDEYRPNFRNSTGKYLIGIIGSGGSSLSVASSRILGLYYIPEIGYTSSCPILSDKFQFPSYYRTIPSDKIQSEAMVNLIQHFGWVWVGAIGADDDYGKYGVKSFREKMESANLCVAFFETIPKVYSNEKMQNAVKAVKTSTARVIVLFTSDIDLSPFVLEMVHHNITDRTWIASEAWITSALIAKPEYFPYFGGTIGFAIPRTIIPGLKEFLYDVHPSKDPSDVLTIEFWQTAFNCTWPNSSVPYNVDHRVNMTGKEDRLYDMSDQLCTGEEKLEDLKNTYLDVSQLRITNNVKQAVYAMADALDRLIRCDLPEEDKANTKCSRIPDFEPKELMTYLKTLKLTTHDGRKIQFDLNGDLEIGHYDILNWQIDNNGGIAFVKVGEYKFQASNFELVLPKNSTLYWNTESSRIPDSVCTKLCPPGTRKGIRHGQPICCFDCIPCADGYVSEKLGQRECDPCGEDDWSNAQKNKCVPKEVEFLAYEEALGFTLVILSILGALVVLAVTVVYVIHRHTPLVKANDRELSFLIQMSLVITVLSSLLFIGKPSNWSCMARQVTLALGFCLCLSSILGKTISLFFAYRISISKTRLISMHPVIRKVIVLVCVLGEIGACSAYLVLEPPRMFKNIEPQNVKIIFECNEGSIEFLCSIFGFDVLLALLCFLTTFVARQLPDNYYEGKCITFAMLVFFIVWISFVPAYLSTKGKFKVAVELFAILASSYGLLGCIFLPKCFIILLRPKRNTDETVGGRVPTADRSIQLTSASVSSELNNTTVSTVLDEHLINMAGEKIYVALGLLAFLWAEMGTQSTTTEEPQCRLMAKFNLSGYVDAKNHSLVIAGLFPIHSRTIPVDESILEPVSPMCEGFYFRGFRWMKTMIHTIKEINERTDILPNHTLGYQIFDSCYSITKAMESALVFLTGQEEYQPNFRNSTGSILAGMVGYSSSSSILSDKYQFPSYLRTIPSDKIQSEAM</sequence>
<feature type="transmembrane region" description="Helical" evidence="12">
    <location>
        <begin position="676"/>
        <end position="697"/>
    </location>
</feature>
<reference evidence="15 16" key="1">
    <citation type="journal article" date="2023" name="bioRxiv">
        <title>Conserved and derived expression patterns and positive selection on dental genes reveal complex evolutionary context of ever-growing rodent molars.</title>
        <authorList>
            <person name="Calamari Z.T."/>
            <person name="Song A."/>
            <person name="Cohen E."/>
            <person name="Akter M."/>
            <person name="Roy R.D."/>
            <person name="Hallikas O."/>
            <person name="Christensen M.M."/>
            <person name="Li P."/>
            <person name="Marangoni P."/>
            <person name="Jernvall J."/>
            <person name="Klein O.D."/>
        </authorList>
    </citation>
    <scope>NUCLEOTIDE SEQUENCE [LARGE SCALE GENOMIC DNA]</scope>
    <source>
        <strain evidence="15">V071</strain>
    </source>
</reference>
<comment type="similarity">
    <text evidence="2">Belongs to the G-protein coupled receptor 3 family.</text>
</comment>
<evidence type="ECO:0000256" key="8">
    <source>
        <dbReference type="ARBA" id="ARBA00023136"/>
    </source>
</evidence>
<keyword evidence="11" id="KW-0807">Transducer</keyword>
<feature type="transmembrane region" description="Helical" evidence="12">
    <location>
        <begin position="752"/>
        <end position="771"/>
    </location>
</feature>
<evidence type="ECO:0000256" key="11">
    <source>
        <dbReference type="ARBA" id="ARBA00023224"/>
    </source>
</evidence>
<keyword evidence="9" id="KW-0675">Receptor</keyword>
<gene>
    <name evidence="15" type="ORF">U0070_026538</name>
</gene>
<proteinExistence type="inferred from homology"/>
<dbReference type="Pfam" id="PF01094">
    <property type="entry name" value="ANF_receptor"/>
    <property type="match status" value="2"/>
</dbReference>
<dbReference type="Gene3D" id="2.10.50.30">
    <property type="entry name" value="GPCR, family 3, nine cysteines domain"/>
    <property type="match status" value="1"/>
</dbReference>
<dbReference type="SUPFAM" id="SSF53822">
    <property type="entry name" value="Periplasmic binding protein-like I"/>
    <property type="match status" value="2"/>
</dbReference>
<evidence type="ECO:0000256" key="1">
    <source>
        <dbReference type="ARBA" id="ARBA00004651"/>
    </source>
</evidence>
<dbReference type="GO" id="GO:0004984">
    <property type="term" value="F:olfactory receptor activity"/>
    <property type="evidence" value="ECO:0007669"/>
    <property type="project" value="TreeGrafter"/>
</dbReference>
<feature type="chain" id="PRO_5043553049" description="G-protein coupled receptors family 3 profile domain-containing protein" evidence="13">
    <location>
        <begin position="43"/>
        <end position="1122"/>
    </location>
</feature>
<name>A0AAW0I7I3_MYOGA</name>
<evidence type="ECO:0000256" key="7">
    <source>
        <dbReference type="ARBA" id="ARBA00023040"/>
    </source>
</evidence>